<keyword evidence="6" id="KW-0720">Serine protease</keyword>
<dbReference type="InterPro" id="IPR001254">
    <property type="entry name" value="Trypsin_dom"/>
</dbReference>
<dbReference type="CDD" id="cd00190">
    <property type="entry name" value="Tryp_SPc"/>
    <property type="match status" value="1"/>
</dbReference>
<evidence type="ECO:0000259" key="12">
    <source>
        <dbReference type="PROSITE" id="PS50240"/>
    </source>
</evidence>
<evidence type="ECO:0000313" key="13">
    <source>
        <dbReference type="EMBL" id="ODM99298.1"/>
    </source>
</evidence>
<dbReference type="PROSITE" id="PS00135">
    <property type="entry name" value="TRYPSIN_SER"/>
    <property type="match status" value="1"/>
</dbReference>
<keyword evidence="2" id="KW-0645">Protease</keyword>
<keyword evidence="1" id="KW-0768">Sushi</keyword>
<evidence type="ECO:0000256" key="2">
    <source>
        <dbReference type="ARBA" id="ARBA00022670"/>
    </source>
</evidence>
<dbReference type="InterPro" id="IPR001314">
    <property type="entry name" value="Peptidase_S1A"/>
</dbReference>
<keyword evidence="7 10" id="KW-1015">Disulfide bond</keyword>
<dbReference type="SMART" id="SM00020">
    <property type="entry name" value="Tryp_SPc"/>
    <property type="match status" value="1"/>
</dbReference>
<evidence type="ECO:0000256" key="9">
    <source>
        <dbReference type="ARBA" id="ARBA00066707"/>
    </source>
</evidence>
<comment type="caution">
    <text evidence="13">The sequence shown here is derived from an EMBL/GenBank/DDBJ whole genome shotgun (WGS) entry which is preliminary data.</text>
</comment>
<sequence length="575" mass="64326">MVQLLQFFTFPYIFEKLDLCKGTPFTKDPKKDRVTLVQLPFPCPCLILSGSGAENLVSMQIIFYLLLAVLYSPCLVECVSLNSSSTLNPLHFAETAENEYYPFMYEVPPIISIIMENETLRKNFSYGNPYHSLKQHIIGDTAYWKIQYCGLHFLTPGEGYILSPHLFDHTDPRVRCIWSFVGDHFCTPQVECPKFQDRGGDCRENYLQVTDGGDSFVHHFCDNSTAPAEGKKYRAHQGILDVVYRYTSFKRKPDFECLVKCVNYPVNFTVTGSNLLPGAEKLNVVVNSSPPVFEDTLPAAQTYKDCQCGMSNEGAAANRTRRIVGGRETLVSQYPWTLGIVSKFGKLPYCGGSLISDRFVLTAMHCVEDEDTDDIIVILNEHDFFNDTETTGPTIRRGVEEVIPYNYYLDSTFYGDAALLKLDRPVEIQAPMFTPICLPSLEMELYQGREVIAAGWGTTKGGFGALKSPKLLEVPLVVYSNEACNDYHGHAPPEPPQVTDNMLCAGYSEGGRDTCAGDSGGPLIAKMKNSGRYEQVGITSWGYGCAIRLNPGVFSRVTSFNYWIRMHTVDGRFCS</sequence>
<dbReference type="PRINTS" id="PR00722">
    <property type="entry name" value="CHYMOTRYPSIN"/>
</dbReference>
<comment type="catalytic activity">
    <reaction evidence="8">
        <text>Selective cleavage of 103-Arg-|-Ser-104 and 124-Ile-|-Ile-125 bonds in Limulus clotting factor B to form activated factor B. Cleavage of -Pro-Arg-|-Xaa- bonds in synthetic substrates.</text>
        <dbReference type="EC" id="3.4.21.84"/>
    </reaction>
</comment>
<evidence type="ECO:0000256" key="5">
    <source>
        <dbReference type="ARBA" id="ARBA00022820"/>
    </source>
</evidence>
<evidence type="ECO:0000256" key="1">
    <source>
        <dbReference type="ARBA" id="ARBA00022659"/>
    </source>
</evidence>
<feature type="disulfide bond" evidence="10">
    <location>
        <begin position="149"/>
        <end position="176"/>
    </location>
</feature>
<dbReference type="Proteomes" id="UP000094527">
    <property type="component" value="Unassembled WGS sequence"/>
</dbReference>
<proteinExistence type="predicted"/>
<dbReference type="PROSITE" id="PS01180">
    <property type="entry name" value="CUB"/>
    <property type="match status" value="1"/>
</dbReference>
<evidence type="ECO:0000259" key="11">
    <source>
        <dbReference type="PROSITE" id="PS01180"/>
    </source>
</evidence>
<dbReference type="OrthoDB" id="8250300at2759"/>
<keyword evidence="14" id="KW-1185">Reference proteome</keyword>
<dbReference type="Gene3D" id="2.40.10.10">
    <property type="entry name" value="Trypsin-like serine proteases"/>
    <property type="match status" value="1"/>
</dbReference>
<feature type="domain" description="CUB" evidence="11">
    <location>
        <begin position="149"/>
        <end position="262"/>
    </location>
</feature>
<evidence type="ECO:0000256" key="10">
    <source>
        <dbReference type="PROSITE-ProRule" id="PRU00059"/>
    </source>
</evidence>
<dbReference type="GO" id="GO:0042381">
    <property type="term" value="P:hemolymph coagulation"/>
    <property type="evidence" value="ECO:0007669"/>
    <property type="project" value="UniProtKB-KW"/>
</dbReference>
<dbReference type="OMA" id="WIRMHTV"/>
<dbReference type="Pfam" id="PF00089">
    <property type="entry name" value="Trypsin"/>
    <property type="match status" value="1"/>
</dbReference>
<keyword evidence="3" id="KW-0732">Signal</keyword>
<dbReference type="PANTHER" id="PTHR24252">
    <property type="entry name" value="ACROSIN-RELATED"/>
    <property type="match status" value="1"/>
</dbReference>
<dbReference type="EMBL" id="LJIJ01000289">
    <property type="protein sequence ID" value="ODM99298.1"/>
    <property type="molecule type" value="Genomic_DNA"/>
</dbReference>
<dbReference type="STRING" id="48709.A0A1D2N215"/>
<dbReference type="InterPro" id="IPR033116">
    <property type="entry name" value="TRYPSIN_SER"/>
</dbReference>
<gene>
    <name evidence="13" type="ORF">Ocin01_07388</name>
</gene>
<comment type="caution">
    <text evidence="10">Lacks conserved residue(s) required for the propagation of feature annotation.</text>
</comment>
<dbReference type="GO" id="GO:0004252">
    <property type="term" value="F:serine-type endopeptidase activity"/>
    <property type="evidence" value="ECO:0007669"/>
    <property type="project" value="InterPro"/>
</dbReference>
<dbReference type="PANTHER" id="PTHR24252:SF7">
    <property type="entry name" value="HYALIN"/>
    <property type="match status" value="1"/>
</dbReference>
<dbReference type="EC" id="3.4.21.84" evidence="9"/>
<dbReference type="InterPro" id="IPR035914">
    <property type="entry name" value="Sperma_CUB_dom_sf"/>
</dbReference>
<evidence type="ECO:0000256" key="4">
    <source>
        <dbReference type="ARBA" id="ARBA00022801"/>
    </source>
</evidence>
<evidence type="ECO:0000256" key="6">
    <source>
        <dbReference type="ARBA" id="ARBA00022825"/>
    </source>
</evidence>
<name>A0A1D2N215_ORCCI</name>
<dbReference type="GO" id="GO:0006508">
    <property type="term" value="P:proteolysis"/>
    <property type="evidence" value="ECO:0007669"/>
    <property type="project" value="UniProtKB-KW"/>
</dbReference>
<protein>
    <recommendedName>
        <fullName evidence="9">limulus clotting factor C</fullName>
        <ecNumber evidence="9">3.4.21.84</ecNumber>
    </recommendedName>
</protein>
<evidence type="ECO:0000256" key="3">
    <source>
        <dbReference type="ARBA" id="ARBA00022729"/>
    </source>
</evidence>
<reference evidence="13 14" key="1">
    <citation type="journal article" date="2016" name="Genome Biol. Evol.">
        <title>Gene Family Evolution Reflects Adaptation to Soil Environmental Stressors in the Genome of the Collembolan Orchesella cincta.</title>
        <authorList>
            <person name="Faddeeva-Vakhrusheva A."/>
            <person name="Derks M.F."/>
            <person name="Anvar S.Y."/>
            <person name="Agamennone V."/>
            <person name="Suring W."/>
            <person name="Smit S."/>
            <person name="van Straalen N.M."/>
            <person name="Roelofs D."/>
        </authorList>
    </citation>
    <scope>NUCLEOTIDE SEQUENCE [LARGE SCALE GENOMIC DNA]</scope>
    <source>
        <tissue evidence="13">Mixed pool</tissue>
    </source>
</reference>
<dbReference type="InterPro" id="IPR000859">
    <property type="entry name" value="CUB_dom"/>
</dbReference>
<dbReference type="AlphaFoldDB" id="A0A1D2N215"/>
<accession>A0A1D2N215</accession>
<feature type="domain" description="Peptidase S1" evidence="12">
    <location>
        <begin position="323"/>
        <end position="569"/>
    </location>
</feature>
<dbReference type="Gene3D" id="2.60.120.290">
    <property type="entry name" value="Spermadhesin, CUB domain"/>
    <property type="match status" value="1"/>
</dbReference>
<evidence type="ECO:0000313" key="14">
    <source>
        <dbReference type="Proteomes" id="UP000094527"/>
    </source>
</evidence>
<keyword evidence="4" id="KW-0378">Hydrolase</keyword>
<evidence type="ECO:0000256" key="7">
    <source>
        <dbReference type="ARBA" id="ARBA00023157"/>
    </source>
</evidence>
<dbReference type="SUPFAM" id="SSF50494">
    <property type="entry name" value="Trypsin-like serine proteases"/>
    <property type="match status" value="1"/>
</dbReference>
<organism evidence="13 14">
    <name type="scientific">Orchesella cincta</name>
    <name type="common">Springtail</name>
    <name type="synonym">Podura cincta</name>
    <dbReference type="NCBI Taxonomy" id="48709"/>
    <lineage>
        <taxon>Eukaryota</taxon>
        <taxon>Metazoa</taxon>
        <taxon>Ecdysozoa</taxon>
        <taxon>Arthropoda</taxon>
        <taxon>Hexapoda</taxon>
        <taxon>Collembola</taxon>
        <taxon>Entomobryomorpha</taxon>
        <taxon>Entomobryoidea</taxon>
        <taxon>Orchesellidae</taxon>
        <taxon>Orchesellinae</taxon>
        <taxon>Orchesella</taxon>
    </lineage>
</organism>
<dbReference type="InterPro" id="IPR009003">
    <property type="entry name" value="Peptidase_S1_PA"/>
</dbReference>
<dbReference type="FunFam" id="2.40.10.10:FF:000120">
    <property type="entry name" value="Putative serine protease"/>
    <property type="match status" value="1"/>
</dbReference>
<dbReference type="InterPro" id="IPR043504">
    <property type="entry name" value="Peptidase_S1_PA_chymotrypsin"/>
</dbReference>
<keyword evidence="5" id="KW-0353">Hemolymph clotting</keyword>
<dbReference type="PROSITE" id="PS50240">
    <property type="entry name" value="TRYPSIN_DOM"/>
    <property type="match status" value="1"/>
</dbReference>
<dbReference type="SUPFAM" id="SSF49854">
    <property type="entry name" value="Spermadhesin, CUB domain"/>
    <property type="match status" value="1"/>
</dbReference>
<evidence type="ECO:0000256" key="8">
    <source>
        <dbReference type="ARBA" id="ARBA00052079"/>
    </source>
</evidence>